<dbReference type="KEGG" id="nano:G5V58_07350"/>
<keyword evidence="2" id="KW-1133">Transmembrane helix</keyword>
<feature type="transmembrane region" description="Helical" evidence="2">
    <location>
        <begin position="115"/>
        <end position="136"/>
    </location>
</feature>
<feature type="compositionally biased region" description="Basic and acidic residues" evidence="1">
    <location>
        <begin position="161"/>
        <end position="181"/>
    </location>
</feature>
<dbReference type="InterPro" id="IPR019051">
    <property type="entry name" value="Trp_biosyn_TM_oprn/chp"/>
</dbReference>
<evidence type="ECO:0000256" key="1">
    <source>
        <dbReference type="SAM" id="MobiDB-lite"/>
    </source>
</evidence>
<evidence type="ECO:0000256" key="2">
    <source>
        <dbReference type="SAM" id="Phobius"/>
    </source>
</evidence>
<keyword evidence="2" id="KW-0472">Membrane</keyword>
<dbReference type="Pfam" id="PF09534">
    <property type="entry name" value="Trp_oprn_chp"/>
    <property type="match status" value="1"/>
</dbReference>
<dbReference type="Proteomes" id="UP000502996">
    <property type="component" value="Chromosome"/>
</dbReference>
<accession>A0A6G6WBM9</accession>
<organism evidence="3 4">
    <name type="scientific">Nocardioides anomalus</name>
    <dbReference type="NCBI Taxonomy" id="2712223"/>
    <lineage>
        <taxon>Bacteria</taxon>
        <taxon>Bacillati</taxon>
        <taxon>Actinomycetota</taxon>
        <taxon>Actinomycetes</taxon>
        <taxon>Propionibacteriales</taxon>
        <taxon>Nocardioidaceae</taxon>
        <taxon>Nocardioides</taxon>
    </lineage>
</organism>
<name>A0A6G6WBM9_9ACTN</name>
<proteinExistence type="predicted"/>
<evidence type="ECO:0000313" key="4">
    <source>
        <dbReference type="Proteomes" id="UP000502996"/>
    </source>
</evidence>
<dbReference type="EMBL" id="CP049257">
    <property type="protein sequence ID" value="QIG42619.1"/>
    <property type="molecule type" value="Genomic_DNA"/>
</dbReference>
<feature type="transmembrane region" description="Helical" evidence="2">
    <location>
        <begin position="72"/>
        <end position="95"/>
    </location>
</feature>
<keyword evidence="2" id="KW-0812">Transmembrane</keyword>
<evidence type="ECO:0000313" key="3">
    <source>
        <dbReference type="EMBL" id="QIG42619.1"/>
    </source>
</evidence>
<feature type="transmembrane region" description="Helical" evidence="2">
    <location>
        <begin position="48"/>
        <end position="65"/>
    </location>
</feature>
<protein>
    <submittedName>
        <fullName evidence="3">Trp biosynthesis-associated membrane protein</fullName>
    </submittedName>
</protein>
<dbReference type="AlphaFoldDB" id="A0A6G6WBM9"/>
<keyword evidence="4" id="KW-1185">Reference proteome</keyword>
<dbReference type="RefSeq" id="WP_165230488.1">
    <property type="nucleotide sequence ID" value="NZ_CP049257.1"/>
</dbReference>
<feature type="region of interest" description="Disordered" evidence="1">
    <location>
        <begin position="150"/>
        <end position="181"/>
    </location>
</feature>
<reference evidence="3 4" key="1">
    <citation type="submission" date="2020-02" db="EMBL/GenBank/DDBJ databases">
        <title>Full genome sequence of Nocardioides sp. R-3366.</title>
        <authorList>
            <person name="Im W.-T."/>
        </authorList>
    </citation>
    <scope>NUCLEOTIDE SEQUENCE [LARGE SCALE GENOMIC DNA]</scope>
    <source>
        <strain evidence="3 4">R-3366</strain>
    </source>
</reference>
<sequence length="181" mass="18373">MAERRTFGPVVLAGLAGAGLAAVAGNEAWARASGCDVPVGGSADSPGTTAVALALLAAWGVLLVTRGRVRRAVSFLVAVLAVGLAPTVVLGLQTARDAFDEDPTAGCGSVGTTGWFWVAAVAAVLALAAGVAAAVLTPRWPEMGRRYDAPADQPVAAATPPEERENLDLWKDMDQGRDPTA</sequence>
<gene>
    <name evidence="3" type="ORF">G5V58_07350</name>
</gene>